<protein>
    <submittedName>
        <fullName evidence="2">Uncharacterized protein</fullName>
    </submittedName>
</protein>
<accession>A0AAV2QV40</accession>
<gene>
    <name evidence="2" type="ORF">MNOR_LOCUS15805</name>
</gene>
<organism evidence="2 3">
    <name type="scientific">Meganyctiphanes norvegica</name>
    <name type="common">Northern krill</name>
    <name type="synonym">Thysanopoda norvegica</name>
    <dbReference type="NCBI Taxonomy" id="48144"/>
    <lineage>
        <taxon>Eukaryota</taxon>
        <taxon>Metazoa</taxon>
        <taxon>Ecdysozoa</taxon>
        <taxon>Arthropoda</taxon>
        <taxon>Crustacea</taxon>
        <taxon>Multicrustacea</taxon>
        <taxon>Malacostraca</taxon>
        <taxon>Eumalacostraca</taxon>
        <taxon>Eucarida</taxon>
        <taxon>Euphausiacea</taxon>
        <taxon>Euphausiidae</taxon>
        <taxon>Meganyctiphanes</taxon>
    </lineage>
</organism>
<keyword evidence="3" id="KW-1185">Reference proteome</keyword>
<evidence type="ECO:0000313" key="3">
    <source>
        <dbReference type="Proteomes" id="UP001497623"/>
    </source>
</evidence>
<dbReference type="AlphaFoldDB" id="A0AAV2QV40"/>
<reference evidence="2 3" key="1">
    <citation type="submission" date="2024-05" db="EMBL/GenBank/DDBJ databases">
        <authorList>
            <person name="Wallberg A."/>
        </authorList>
    </citation>
    <scope>NUCLEOTIDE SEQUENCE [LARGE SCALE GENOMIC DNA]</scope>
</reference>
<dbReference type="EMBL" id="CAXKWB010010068">
    <property type="protein sequence ID" value="CAL4096654.1"/>
    <property type="molecule type" value="Genomic_DNA"/>
</dbReference>
<feature type="chain" id="PRO_5043416180" evidence="1">
    <location>
        <begin position="17"/>
        <end position="201"/>
    </location>
</feature>
<dbReference type="Proteomes" id="UP001497623">
    <property type="component" value="Unassembled WGS sequence"/>
</dbReference>
<keyword evidence="1" id="KW-0732">Signal</keyword>
<sequence length="201" mass="21591">MLSLAVFATLSVLTAAQVTQIIDGTPTVVRLYASTPVAPSTATEVVYVTTGTVTHTCTQTVDEIMPMTATFIRHQYVTESFLEKKTHTTTISSFLGTVTNIGLVVTTVTEGGPGGDIVVTDTSTGHAVSTEVVDKVVTLTHTRNRIVFTTTTAWLEQTQTYSKMIVISTIVPSEVTLTLTKYVTDTRIVNPAISHGISFNF</sequence>
<name>A0AAV2QV40_MEGNR</name>
<evidence type="ECO:0000256" key="1">
    <source>
        <dbReference type="SAM" id="SignalP"/>
    </source>
</evidence>
<evidence type="ECO:0000313" key="2">
    <source>
        <dbReference type="EMBL" id="CAL4096654.1"/>
    </source>
</evidence>
<proteinExistence type="predicted"/>
<feature type="signal peptide" evidence="1">
    <location>
        <begin position="1"/>
        <end position="16"/>
    </location>
</feature>
<comment type="caution">
    <text evidence="2">The sequence shown here is derived from an EMBL/GenBank/DDBJ whole genome shotgun (WGS) entry which is preliminary data.</text>
</comment>